<dbReference type="EMBL" id="CACVBM020000333">
    <property type="protein sequence ID" value="CAA7017644.1"/>
    <property type="molecule type" value="Genomic_DNA"/>
</dbReference>
<protein>
    <submittedName>
        <fullName evidence="1">Uncharacterized protein</fullName>
    </submittedName>
</protein>
<sequence length="136" mass="15275">MLVEELKELKKSFVESLELQNTMIRKMEEEGDEKVKEELMIANATMEKMARDMTKVCLQKVGVTMLVVGTLGRICGKRLSRFVGSNPKLALASGLKAASFSKKVPTTNLLGWERFFLKLALLDIIANTFYASFYAC</sequence>
<accession>A0A6D2HWU4</accession>
<comment type="caution">
    <text evidence="1">The sequence shown here is derived from an EMBL/GenBank/DDBJ whole genome shotgun (WGS) entry which is preliminary data.</text>
</comment>
<gene>
    <name evidence="1" type="ORF">MERR_LOCUS4879</name>
</gene>
<evidence type="ECO:0000313" key="2">
    <source>
        <dbReference type="Proteomes" id="UP000467841"/>
    </source>
</evidence>
<dbReference type="Proteomes" id="UP000467841">
    <property type="component" value="Unassembled WGS sequence"/>
</dbReference>
<organism evidence="1 2">
    <name type="scientific">Microthlaspi erraticum</name>
    <dbReference type="NCBI Taxonomy" id="1685480"/>
    <lineage>
        <taxon>Eukaryota</taxon>
        <taxon>Viridiplantae</taxon>
        <taxon>Streptophyta</taxon>
        <taxon>Embryophyta</taxon>
        <taxon>Tracheophyta</taxon>
        <taxon>Spermatophyta</taxon>
        <taxon>Magnoliopsida</taxon>
        <taxon>eudicotyledons</taxon>
        <taxon>Gunneridae</taxon>
        <taxon>Pentapetalae</taxon>
        <taxon>rosids</taxon>
        <taxon>malvids</taxon>
        <taxon>Brassicales</taxon>
        <taxon>Brassicaceae</taxon>
        <taxon>Coluteocarpeae</taxon>
        <taxon>Microthlaspi</taxon>
    </lineage>
</organism>
<evidence type="ECO:0000313" key="1">
    <source>
        <dbReference type="EMBL" id="CAA7017644.1"/>
    </source>
</evidence>
<name>A0A6D2HWU4_9BRAS</name>
<keyword evidence="2" id="KW-1185">Reference proteome</keyword>
<proteinExistence type="predicted"/>
<dbReference type="AlphaFoldDB" id="A0A6D2HWU4"/>
<reference evidence="1" key="1">
    <citation type="submission" date="2020-01" db="EMBL/GenBank/DDBJ databases">
        <authorList>
            <person name="Mishra B."/>
        </authorList>
    </citation>
    <scope>NUCLEOTIDE SEQUENCE [LARGE SCALE GENOMIC DNA]</scope>
</reference>